<evidence type="ECO:0000256" key="1">
    <source>
        <dbReference type="ARBA" id="ARBA00001298"/>
    </source>
</evidence>
<dbReference type="InterPro" id="IPR014710">
    <property type="entry name" value="RmlC-like_jellyroll"/>
</dbReference>
<dbReference type="PANTHER" id="PTHR21047">
    <property type="entry name" value="DTDP-6-DEOXY-D-GLUCOSE-3,5 EPIMERASE"/>
    <property type="match status" value="1"/>
</dbReference>
<reference evidence="9 10" key="1">
    <citation type="submission" date="2017-09" db="EMBL/GenBank/DDBJ databases">
        <title>Depth-based differentiation of microbial function through sediment-hosted aquifers and enrichment of novel symbionts in the deep terrestrial subsurface.</title>
        <authorList>
            <person name="Probst A.J."/>
            <person name="Ladd B."/>
            <person name="Jarett J.K."/>
            <person name="Geller-Mcgrath D.E."/>
            <person name="Sieber C.M."/>
            <person name="Emerson J.B."/>
            <person name="Anantharaman K."/>
            <person name="Thomas B.C."/>
            <person name="Malmstrom R."/>
            <person name="Stieglmeier M."/>
            <person name="Klingl A."/>
            <person name="Woyke T."/>
            <person name="Ryan C.M."/>
            <person name="Banfield J.F."/>
        </authorList>
    </citation>
    <scope>NUCLEOTIDE SEQUENCE [LARGE SCALE GENOMIC DNA]</scope>
    <source>
        <strain evidence="9">CG11_big_fil_rev_8_21_14_0_20_42_13</strain>
    </source>
</reference>
<evidence type="ECO:0000313" key="10">
    <source>
        <dbReference type="Proteomes" id="UP000229641"/>
    </source>
</evidence>
<dbReference type="GO" id="GO:0000271">
    <property type="term" value="P:polysaccharide biosynthetic process"/>
    <property type="evidence" value="ECO:0007669"/>
    <property type="project" value="TreeGrafter"/>
</dbReference>
<comment type="function">
    <text evidence="2">Catalyzes the epimerization of the C3' and C5'positions of dTDP-6-deoxy-D-xylo-4-hexulose, forming dTDP-6-deoxy-L-lyxo-4-hexulose.</text>
</comment>
<dbReference type="GO" id="GO:0008830">
    <property type="term" value="F:dTDP-4-dehydrorhamnose 3,5-epimerase activity"/>
    <property type="evidence" value="ECO:0007669"/>
    <property type="project" value="UniProtKB-EC"/>
</dbReference>
<evidence type="ECO:0000256" key="2">
    <source>
        <dbReference type="ARBA" id="ARBA00001997"/>
    </source>
</evidence>
<evidence type="ECO:0000256" key="3">
    <source>
        <dbReference type="ARBA" id="ARBA00012098"/>
    </source>
</evidence>
<organism evidence="9 10">
    <name type="scientific">Candidatus Ghiorseimicrobium undicola</name>
    <dbReference type="NCBI Taxonomy" id="1974746"/>
    <lineage>
        <taxon>Bacteria</taxon>
        <taxon>Pseudomonadati</taxon>
        <taxon>Candidatus Omnitrophota</taxon>
        <taxon>Candidatus Ghiorseimicrobium</taxon>
    </lineage>
</organism>
<dbReference type="EMBL" id="PCWA01000045">
    <property type="protein sequence ID" value="PIQ89386.1"/>
    <property type="molecule type" value="Genomic_DNA"/>
</dbReference>
<dbReference type="EC" id="5.1.3.13" evidence="3"/>
<comment type="caution">
    <text evidence="9">The sequence shown here is derived from an EMBL/GenBank/DDBJ whole genome shotgun (WGS) entry which is preliminary data.</text>
</comment>
<dbReference type="Proteomes" id="UP000229641">
    <property type="component" value="Unassembled WGS sequence"/>
</dbReference>
<dbReference type="InterPro" id="IPR011051">
    <property type="entry name" value="RmlC_Cupin_sf"/>
</dbReference>
<comment type="catalytic activity">
    <reaction evidence="1">
        <text>dTDP-4-dehydro-6-deoxy-alpha-D-glucose = dTDP-4-dehydro-beta-L-rhamnose</text>
        <dbReference type="Rhea" id="RHEA:16969"/>
        <dbReference type="ChEBI" id="CHEBI:57649"/>
        <dbReference type="ChEBI" id="CHEBI:62830"/>
        <dbReference type="EC" id="5.1.3.13"/>
    </reaction>
</comment>
<evidence type="ECO:0000256" key="8">
    <source>
        <dbReference type="PIRSR" id="PIRSR600888-3"/>
    </source>
</evidence>
<dbReference type="InterPro" id="IPR000888">
    <property type="entry name" value="RmlC-like"/>
</dbReference>
<gene>
    <name evidence="9" type="ORF">COV72_03325</name>
</gene>
<dbReference type="AlphaFoldDB" id="A0A2H0LYD3"/>
<sequence>MIEGVKVKNLKIIADERGRLMEIFRVSETEVRPRQVYLTTAYENVVKDKNNFHMHKKQNDSFCCIKGKIKLVLVDTRKKSRTMGEINEFEIGDDNPCLLMIPKKVLHAFKSMRGESFIINCIDHEYDRNNPDEFRIENKYYDWDKLRPLEKQENVK</sequence>
<dbReference type="Pfam" id="PF00908">
    <property type="entry name" value="dTDP_sugar_isom"/>
    <property type="match status" value="1"/>
</dbReference>
<name>A0A2H0LYD3_9BACT</name>
<evidence type="ECO:0000256" key="7">
    <source>
        <dbReference type="ARBA" id="ARBA00033311"/>
    </source>
</evidence>
<evidence type="ECO:0000313" key="9">
    <source>
        <dbReference type="EMBL" id="PIQ89386.1"/>
    </source>
</evidence>
<proteinExistence type="predicted"/>
<evidence type="ECO:0000256" key="4">
    <source>
        <dbReference type="ARBA" id="ARBA00019595"/>
    </source>
</evidence>
<protein>
    <recommendedName>
        <fullName evidence="4">dTDP-4-dehydrorhamnose 3,5-epimerase</fullName>
        <ecNumber evidence="3">5.1.3.13</ecNumber>
    </recommendedName>
    <alternativeName>
        <fullName evidence="6">Thymidine diphospho-4-keto-rhamnose 3,5-epimerase</fullName>
    </alternativeName>
    <alternativeName>
        <fullName evidence="5">dTDP-4-keto-6-deoxyglucose 3,5-epimerase</fullName>
    </alternativeName>
    <alternativeName>
        <fullName evidence="7">dTDP-6-deoxy-D-xylo-4-hexulose 3,5-epimerase</fullName>
    </alternativeName>
</protein>
<dbReference type="SUPFAM" id="SSF51182">
    <property type="entry name" value="RmlC-like cupins"/>
    <property type="match status" value="1"/>
</dbReference>
<dbReference type="GO" id="GO:0005829">
    <property type="term" value="C:cytosol"/>
    <property type="evidence" value="ECO:0007669"/>
    <property type="project" value="TreeGrafter"/>
</dbReference>
<evidence type="ECO:0000256" key="5">
    <source>
        <dbReference type="ARBA" id="ARBA00029758"/>
    </source>
</evidence>
<dbReference type="Gene3D" id="2.60.120.10">
    <property type="entry name" value="Jelly Rolls"/>
    <property type="match status" value="1"/>
</dbReference>
<accession>A0A2H0LYD3</accession>
<feature type="site" description="Participates in a stacking interaction with the thymidine ring of dTDP-4-oxo-6-deoxyglucose" evidence="8">
    <location>
        <position position="126"/>
    </location>
</feature>
<dbReference type="PANTHER" id="PTHR21047:SF2">
    <property type="entry name" value="THYMIDINE DIPHOSPHO-4-KETO-RHAMNOSE 3,5-EPIMERASE"/>
    <property type="match status" value="1"/>
</dbReference>
<evidence type="ECO:0000256" key="6">
    <source>
        <dbReference type="ARBA" id="ARBA00031424"/>
    </source>
</evidence>